<proteinExistence type="predicted"/>
<dbReference type="PANTHER" id="PTHR47964">
    <property type="entry name" value="ATP-DEPENDENT DNA HELICASE HOMOLOG RECG, CHLOROPLASTIC"/>
    <property type="match status" value="1"/>
</dbReference>
<dbReference type="SMART" id="SM00487">
    <property type="entry name" value="DEXDc"/>
    <property type="match status" value="1"/>
</dbReference>
<dbReference type="InterPro" id="IPR014001">
    <property type="entry name" value="Helicase_ATP-bd"/>
</dbReference>
<keyword evidence="3" id="KW-0378">Hydrolase</keyword>
<dbReference type="InterPro" id="IPR012340">
    <property type="entry name" value="NA-bd_OB-fold"/>
</dbReference>
<name>A0A916X8L6_9ACTN</name>
<evidence type="ECO:0000259" key="9">
    <source>
        <dbReference type="PROSITE" id="PS51194"/>
    </source>
</evidence>
<dbReference type="Proteomes" id="UP000641514">
    <property type="component" value="Unassembled WGS sequence"/>
</dbReference>
<dbReference type="SMART" id="SM00490">
    <property type="entry name" value="HELICc"/>
    <property type="match status" value="1"/>
</dbReference>
<dbReference type="NCBIfam" id="NF008167">
    <property type="entry name" value="PRK10917.2-1"/>
    <property type="match status" value="1"/>
</dbReference>
<comment type="caution">
    <text evidence="10">The sequence shown here is derived from an EMBL/GenBank/DDBJ whole genome shotgun (WGS) entry which is preliminary data.</text>
</comment>
<dbReference type="GO" id="GO:0005524">
    <property type="term" value="F:ATP binding"/>
    <property type="evidence" value="ECO:0007669"/>
    <property type="project" value="UniProtKB-KW"/>
</dbReference>
<feature type="domain" description="Helicase C-terminal" evidence="9">
    <location>
        <begin position="505"/>
        <end position="679"/>
    </location>
</feature>
<dbReference type="GO" id="GO:0016787">
    <property type="term" value="F:hydrolase activity"/>
    <property type="evidence" value="ECO:0007669"/>
    <property type="project" value="UniProtKB-KW"/>
</dbReference>
<dbReference type="InterPro" id="IPR001650">
    <property type="entry name" value="Helicase_C-like"/>
</dbReference>
<reference evidence="10" key="2">
    <citation type="submission" date="2020-09" db="EMBL/GenBank/DDBJ databases">
        <authorList>
            <person name="Sun Q."/>
            <person name="Zhou Y."/>
        </authorList>
    </citation>
    <scope>NUCLEOTIDE SEQUENCE</scope>
    <source>
        <strain evidence="10">CGMCC 1.15478</strain>
    </source>
</reference>
<dbReference type="GO" id="GO:0003678">
    <property type="term" value="F:DNA helicase activity"/>
    <property type="evidence" value="ECO:0007669"/>
    <property type="project" value="TreeGrafter"/>
</dbReference>
<accession>A0A916X8L6</accession>
<evidence type="ECO:0000313" key="11">
    <source>
        <dbReference type="Proteomes" id="UP000641514"/>
    </source>
</evidence>
<evidence type="ECO:0000256" key="5">
    <source>
        <dbReference type="ARBA" id="ARBA00022840"/>
    </source>
</evidence>
<keyword evidence="7" id="KW-0234">DNA repair</keyword>
<reference evidence="10" key="1">
    <citation type="journal article" date="2014" name="Int. J. Syst. Evol. Microbiol.">
        <title>Complete genome sequence of Corynebacterium casei LMG S-19264T (=DSM 44701T), isolated from a smear-ripened cheese.</title>
        <authorList>
            <consortium name="US DOE Joint Genome Institute (JGI-PGF)"/>
            <person name="Walter F."/>
            <person name="Albersmeier A."/>
            <person name="Kalinowski J."/>
            <person name="Ruckert C."/>
        </authorList>
    </citation>
    <scope>NUCLEOTIDE SEQUENCE</scope>
    <source>
        <strain evidence="10">CGMCC 1.15478</strain>
    </source>
</reference>
<keyword evidence="1" id="KW-0547">Nucleotide-binding</keyword>
<dbReference type="CDD" id="cd04488">
    <property type="entry name" value="RecG_wedge_OBF"/>
    <property type="match status" value="1"/>
</dbReference>
<evidence type="ECO:0000256" key="6">
    <source>
        <dbReference type="ARBA" id="ARBA00023125"/>
    </source>
</evidence>
<dbReference type="GO" id="GO:0006281">
    <property type="term" value="P:DNA repair"/>
    <property type="evidence" value="ECO:0007669"/>
    <property type="project" value="UniProtKB-KW"/>
</dbReference>
<keyword evidence="5" id="KW-0067">ATP-binding</keyword>
<keyword evidence="6" id="KW-0238">DNA-binding</keyword>
<dbReference type="Gene3D" id="2.40.50.140">
    <property type="entry name" value="Nucleic acid-binding proteins"/>
    <property type="match status" value="1"/>
</dbReference>
<dbReference type="AlphaFoldDB" id="A0A916X8L6"/>
<sequence length="747" mass="81034">MTAVGTSVTLSSPLQGLLGDKTVLTLGEQYGAHTVGDLLRIYPRRYARNGVPLGDEQAEPGDHITVVANITRADLVPMKNRRGSFLKLTLQADRQRLEATFFNPQKLRHVLKPGLRMMFSGTVSFFRGTMQLTHPSYVELRGAGEDARVRGSGQLAELARAQQKSAGVVDEDVFARDIIPIYDSTREIQSWEVWTAIRVVLNQLGEIADPMPESVRQTRGMVSLDTALRAVHLPDRPSDYDTARDRLRFDEALTMQLVLAQQRSDESRRAAPPMPPRSGGIAAAFEEQLPFVLTAGQKAAGSKISERLAATHPMNVLLQGEVGSGKTIVALRAMLQAVDAGFQCAMLAPTEVLATQHYRSLRNMLGALGQGGELGSAPNSTAVALLTGSMNTAQRKKSLLSVVSGDAGIVIGTHALIQDSVDFFNLGLVIIDEQHRFGVEQRDHLRSKAREGLTPHMLVMTATPIPRTIAMTVFGALDVVTLRELPRGRSPIASSVLALGVSRRWLPRVWERISEEVDRGRQAYVVCSRIGDDDSSPPGGKEGPETTSVVDMFEHLEQGPLSHLRLGLLHGRLAADEKDYTMREFSAGNIDVLVCTTVIEVGVDVPNATVMVIADADRFGVSQLHQLRGRVGRGEHAGLCILMSEAPEGSAALSRLGEVAEITDGFRLAELDLRTRREGDILGAAQSGTRTSLRLLSLLEHGEVISAARDLAEELVSDDRDLTSHPGLAELVRAATSVANIDYLEKA</sequence>
<keyword evidence="11" id="KW-1185">Reference proteome</keyword>
<dbReference type="InterPro" id="IPR045562">
    <property type="entry name" value="RecG_dom3_C"/>
</dbReference>
<evidence type="ECO:0000259" key="8">
    <source>
        <dbReference type="PROSITE" id="PS51192"/>
    </source>
</evidence>
<dbReference type="GO" id="GO:0003677">
    <property type="term" value="F:DNA binding"/>
    <property type="evidence" value="ECO:0007669"/>
    <property type="project" value="UniProtKB-KW"/>
</dbReference>
<dbReference type="InterPro" id="IPR047112">
    <property type="entry name" value="RecG/Mfd"/>
</dbReference>
<dbReference type="InterPro" id="IPR027417">
    <property type="entry name" value="P-loop_NTPase"/>
</dbReference>
<dbReference type="PROSITE" id="PS51194">
    <property type="entry name" value="HELICASE_CTER"/>
    <property type="match status" value="1"/>
</dbReference>
<dbReference type="CDD" id="cd17992">
    <property type="entry name" value="DEXHc_RecG"/>
    <property type="match status" value="1"/>
</dbReference>
<dbReference type="Gene3D" id="3.40.50.300">
    <property type="entry name" value="P-loop containing nucleotide triphosphate hydrolases"/>
    <property type="match status" value="2"/>
</dbReference>
<feature type="domain" description="Helicase ATP-binding" evidence="8">
    <location>
        <begin position="307"/>
        <end position="482"/>
    </location>
</feature>
<keyword evidence="4 10" id="KW-0347">Helicase</keyword>
<organism evidence="10 11">
    <name type="scientific">Hoyosella rhizosphaerae</name>
    <dbReference type="NCBI Taxonomy" id="1755582"/>
    <lineage>
        <taxon>Bacteria</taxon>
        <taxon>Bacillati</taxon>
        <taxon>Actinomycetota</taxon>
        <taxon>Actinomycetes</taxon>
        <taxon>Mycobacteriales</taxon>
        <taxon>Hoyosellaceae</taxon>
        <taxon>Hoyosella</taxon>
    </lineage>
</organism>
<dbReference type="PANTHER" id="PTHR47964:SF1">
    <property type="entry name" value="ATP-DEPENDENT DNA HELICASE HOMOLOG RECG, CHLOROPLASTIC"/>
    <property type="match status" value="1"/>
</dbReference>
<dbReference type="SUPFAM" id="SSF52540">
    <property type="entry name" value="P-loop containing nucleoside triphosphate hydrolases"/>
    <property type="match status" value="2"/>
</dbReference>
<evidence type="ECO:0000256" key="7">
    <source>
        <dbReference type="ARBA" id="ARBA00023204"/>
    </source>
</evidence>
<dbReference type="SUPFAM" id="SSF50249">
    <property type="entry name" value="Nucleic acid-binding proteins"/>
    <property type="match status" value="1"/>
</dbReference>
<evidence type="ECO:0000256" key="2">
    <source>
        <dbReference type="ARBA" id="ARBA00022763"/>
    </source>
</evidence>
<evidence type="ECO:0000256" key="1">
    <source>
        <dbReference type="ARBA" id="ARBA00022741"/>
    </source>
</evidence>
<protein>
    <submittedName>
        <fullName evidence="10">ATP-dependent DNA helicase RecG</fullName>
    </submittedName>
</protein>
<dbReference type="Pfam" id="PF19833">
    <property type="entry name" value="RecG_dom3_C"/>
    <property type="match status" value="1"/>
</dbReference>
<dbReference type="Pfam" id="PF00270">
    <property type="entry name" value="DEAD"/>
    <property type="match status" value="1"/>
</dbReference>
<dbReference type="PROSITE" id="PS51192">
    <property type="entry name" value="HELICASE_ATP_BIND_1"/>
    <property type="match status" value="1"/>
</dbReference>
<gene>
    <name evidence="10" type="primary">recG</name>
    <name evidence="10" type="ORF">GCM10011410_00680</name>
</gene>
<keyword evidence="2" id="KW-0227">DNA damage</keyword>
<evidence type="ECO:0000313" key="10">
    <source>
        <dbReference type="EMBL" id="GGC52226.1"/>
    </source>
</evidence>
<dbReference type="EMBL" id="BMJH01000001">
    <property type="protein sequence ID" value="GGC52226.1"/>
    <property type="molecule type" value="Genomic_DNA"/>
</dbReference>
<evidence type="ECO:0000256" key="3">
    <source>
        <dbReference type="ARBA" id="ARBA00022801"/>
    </source>
</evidence>
<dbReference type="Pfam" id="PF00271">
    <property type="entry name" value="Helicase_C"/>
    <property type="match status" value="1"/>
</dbReference>
<evidence type="ECO:0000256" key="4">
    <source>
        <dbReference type="ARBA" id="ARBA00022806"/>
    </source>
</evidence>
<dbReference type="InterPro" id="IPR011545">
    <property type="entry name" value="DEAD/DEAH_box_helicase_dom"/>
</dbReference>